<evidence type="ECO:0000256" key="1">
    <source>
        <dbReference type="PROSITE-ProRule" id="PRU00076"/>
    </source>
</evidence>
<dbReference type="SMART" id="SM00181">
    <property type="entry name" value="EGF"/>
    <property type="match status" value="12"/>
</dbReference>
<name>A0A0N4VIA1_ENTVE</name>
<dbReference type="Proteomes" id="UP000274131">
    <property type="component" value="Unassembled WGS sequence"/>
</dbReference>
<reference evidence="3 4" key="2">
    <citation type="submission" date="2018-10" db="EMBL/GenBank/DDBJ databases">
        <authorList>
            <consortium name="Pathogen Informatics"/>
        </authorList>
    </citation>
    <scope>NUCLEOTIDE SEQUENCE [LARGE SCALE GENOMIC DNA]</scope>
</reference>
<dbReference type="PANTHER" id="PTHR37157">
    <property type="entry name" value="PRION-LIKE-(Q/N-RICH) DOMAIN-BEARING PROTEIN 25"/>
    <property type="match status" value="1"/>
</dbReference>
<dbReference type="STRING" id="51028.A0A0N4VIA1"/>
<evidence type="ECO:0000313" key="3">
    <source>
        <dbReference type="EMBL" id="VDD95146.1"/>
    </source>
</evidence>
<dbReference type="OrthoDB" id="5874482at2759"/>
<feature type="disulfide bond" evidence="1">
    <location>
        <begin position="1105"/>
        <end position="1122"/>
    </location>
</feature>
<dbReference type="InterPro" id="IPR006149">
    <property type="entry name" value="EB_dom"/>
</dbReference>
<keyword evidence="4" id="KW-1185">Reference proteome</keyword>
<evidence type="ECO:0000313" key="4">
    <source>
        <dbReference type="Proteomes" id="UP000274131"/>
    </source>
</evidence>
<gene>
    <name evidence="3" type="ORF">EVEC_LOCUS9897</name>
</gene>
<dbReference type="InterPro" id="IPR006150">
    <property type="entry name" value="Cys_repeat_1"/>
</dbReference>
<protein>
    <submittedName>
        <fullName evidence="5">EGF-like domain-containing protein</fullName>
    </submittedName>
</protein>
<dbReference type="EMBL" id="UXUI01010369">
    <property type="protein sequence ID" value="VDD95146.1"/>
    <property type="molecule type" value="Genomic_DNA"/>
</dbReference>
<keyword evidence="1" id="KW-1015">Disulfide bond</keyword>
<proteinExistence type="predicted"/>
<reference evidence="5" key="1">
    <citation type="submission" date="2017-02" db="UniProtKB">
        <authorList>
            <consortium name="WormBaseParasite"/>
        </authorList>
    </citation>
    <scope>IDENTIFICATION</scope>
</reference>
<keyword evidence="1" id="KW-0245">EGF-like domain</keyword>
<comment type="caution">
    <text evidence="1">Lacks conserved residue(s) required for the propagation of feature annotation.</text>
</comment>
<organism evidence="5">
    <name type="scientific">Enterobius vermicularis</name>
    <name type="common">Human pinworm</name>
    <dbReference type="NCBI Taxonomy" id="51028"/>
    <lineage>
        <taxon>Eukaryota</taxon>
        <taxon>Metazoa</taxon>
        <taxon>Ecdysozoa</taxon>
        <taxon>Nematoda</taxon>
        <taxon>Chromadorea</taxon>
        <taxon>Rhabditida</taxon>
        <taxon>Spirurina</taxon>
        <taxon>Oxyuridomorpha</taxon>
        <taxon>Oxyuroidea</taxon>
        <taxon>Oxyuridae</taxon>
        <taxon>Enterobius</taxon>
    </lineage>
</organism>
<dbReference type="Pfam" id="PF01683">
    <property type="entry name" value="EB"/>
    <property type="match status" value="14"/>
</dbReference>
<dbReference type="InterPro" id="IPR000742">
    <property type="entry name" value="EGF"/>
</dbReference>
<feature type="domain" description="EGF-like" evidence="2">
    <location>
        <begin position="1095"/>
        <end position="1136"/>
    </location>
</feature>
<dbReference type="PROSITE" id="PS50026">
    <property type="entry name" value="EGF_3"/>
    <property type="match status" value="1"/>
</dbReference>
<evidence type="ECO:0000313" key="5">
    <source>
        <dbReference type="WBParaSite" id="EVEC_0001055401-mRNA-1"/>
    </source>
</evidence>
<dbReference type="AlphaFoldDB" id="A0A0N4VIA1"/>
<dbReference type="WBParaSite" id="EVEC_0001055401-mRNA-1">
    <property type="protein sequence ID" value="EVEC_0001055401-mRNA-1"/>
    <property type="gene ID" value="EVEC_0001055401"/>
</dbReference>
<evidence type="ECO:0000259" key="2">
    <source>
        <dbReference type="PROSITE" id="PS50026"/>
    </source>
</evidence>
<sequence>MKFLALCERKRIKHTFTDFYAKASFDGKSFFLKGLVLRFIKKQVRIGERCSFDEQCLGNSSCVMNVCTCAAGMAEVNGSCEQAVSALPIIREHYQSNYNDSRLGRASIGMTCTDHLQCIGTKRSKCIETSSNATKKTCQCQPGSVYNGFSCIEMDKMSCPANTVFINGTICLPLIPLGQACVENVQCMGFADCIGLWCQCPDGYRSIRGKISKQRLCESDFVGLVAVDKGLTLSTLRATDQGFEKFKNVNGSNESMLKEKVPEKEIKTMNYRKLKGESHTDARSVVLLRPPLFLEKSDSRNNLISHIRVTLALHNFLNNAFQDYAIHYFCNYCATTVYPRWQFIIFLQPVDSSTFLRVLKRNVIQNNEIKVTVDSDSTVKFAGKTLGNTCINSSDCRGGEQCISSTCQCNSNQLSYNGRCITNNNICTGGQQIYFNGQCLYTSQINQQCVTSSQCLGGSFCYNQICTCPTGTVNVNNVCQEQNSFCNSNQIYYQNQCYNLVRIGQQCMVPIQCLGGADCVNGMCQCPSGTSLIGETCQQSSSVGCPNEQVMVNGVCRQRVSPGQNCDDTLQCMDAAECSSIRACVCPLGMFLINNFCRKLSSDEPCDQTSSVFINNQCMPVQRVGSNCQHSLQCLGGTECINNVCNCPSGTVLVNQYCVSTSTSCYSNQILYNSRCYNLVSFGQACYVNAQCQNGAECGPSAVCSCPYGTQISNPFFYVRGKKEDFNGDNVEKKSKSYCLAIFNRYNLKMILNEKIYEIQLLINGVCYARVVPNGACTYSEQCLGGATCTNVYDEKKVDEFCGSESNKVTQMRQCTVAVYLSLRWVSYLIQYCVSSSASSGCSQNFVYVNGRCLAMGAPGSQCENNIQCLGGSTCMNGQCACPSGYTYVMNYCVVSSSSPSSNCASNEVYVNGQCYTKRTLNEYCTYNEQCQYGTTCQNNRCYCPSGSVWQGNSCSSSSGNCGTNQVYINGNCYNMAYIGQSCQYSQQCQGGSACTNYYCQCPPGLVASNNMCVNNGGQYCPSGQVSINGQCYAQVQIGQFCYYNQQCLGNSNCTSNRCTCPTGTILSNNMCMSNSNCRSYQVYVNGQCLDTVSIGMQCTDNSQCIASASCVQTNGGSQRTCQCNSGTAFVGSSCMTSSYNCPYNTVYISDSNCMQLVALGQSCVYTSQCMGFSACTGGRCQCPYSYTNTNGVCRPQNALVISDFTIQNGWKKLFKHIG</sequence>
<dbReference type="SMART" id="SM00289">
    <property type="entry name" value="WR1"/>
    <property type="match status" value="11"/>
</dbReference>
<dbReference type="PANTHER" id="PTHR37157:SF2">
    <property type="entry name" value="EB DOMAIN-CONTAINING PROTEIN-RELATED"/>
    <property type="match status" value="1"/>
</dbReference>
<accession>A0A0N4VIA1</accession>